<dbReference type="Proteomes" id="UP000221847">
    <property type="component" value="Segment"/>
</dbReference>
<gene>
    <name evidence="1" type="ORF">SEA_TRIBBY_52</name>
</gene>
<dbReference type="EMBL" id="MF189175">
    <property type="protein sequence ID" value="ASR80503.1"/>
    <property type="molecule type" value="Genomic_DNA"/>
</dbReference>
<organism evidence="1 2">
    <name type="scientific">Arthrobacter phage Tribby</name>
    <dbReference type="NCBI Taxonomy" id="2024279"/>
    <lineage>
        <taxon>Viruses</taxon>
        <taxon>Duplodnaviria</taxon>
        <taxon>Heunggongvirae</taxon>
        <taxon>Uroviricota</taxon>
        <taxon>Caudoviricetes</taxon>
        <taxon>Mudcatvirus</taxon>
        <taxon>Mudcatvirus tribby</taxon>
    </lineage>
</organism>
<protein>
    <submittedName>
        <fullName evidence="1">Uncharacterized protein</fullName>
    </submittedName>
</protein>
<reference evidence="1 2" key="1">
    <citation type="submission" date="2017-06" db="EMBL/GenBank/DDBJ databases">
        <authorList>
            <person name="Liotta M."/>
            <person name="Carduner K."/>
            <person name="Francomacaro L."/>
            <person name="Gutkin P."/>
            <person name="Kremp M."/>
            <person name="Marcotte E."/>
            <person name="McAuley E."/>
            <person name="Otto L."/>
            <person name="Pizzorno M."/>
            <person name="Stowe E."/>
            <person name="Krukonis G."/>
            <person name="Klyczek K."/>
            <person name="Garlena R.A."/>
            <person name="Russell D.A."/>
            <person name="Pope W.H."/>
            <person name="Jacobs-Sera D."/>
            <person name="Hendrix R.W."/>
            <person name="Hatfull G.F."/>
        </authorList>
    </citation>
    <scope>NUCLEOTIDE SEQUENCE [LARGE SCALE GENOMIC DNA]</scope>
</reference>
<sequence>MTYSLVIERQKLRDKIRLAKRLGYHDDVAHWQTQLENLKGEDE</sequence>
<evidence type="ECO:0000313" key="1">
    <source>
        <dbReference type="EMBL" id="ASR80503.1"/>
    </source>
</evidence>
<name>A0A222Z8Q1_9CAUD</name>
<proteinExistence type="predicted"/>
<keyword evidence="2" id="KW-1185">Reference proteome</keyword>
<accession>A0A222Z8Q1</accession>
<evidence type="ECO:0000313" key="2">
    <source>
        <dbReference type="Proteomes" id="UP000221847"/>
    </source>
</evidence>